<name>A0A6P7RZQ5_MUSCR</name>
<feature type="transmembrane region" description="Helical" evidence="14">
    <location>
        <begin position="158"/>
        <end position="181"/>
    </location>
</feature>
<dbReference type="PRINTS" id="PR01084">
    <property type="entry name" value="NAHEXCHNGR"/>
</dbReference>
<evidence type="ECO:0000256" key="12">
    <source>
        <dbReference type="RuleBase" id="RU003722"/>
    </source>
</evidence>
<evidence type="ECO:0000256" key="9">
    <source>
        <dbReference type="ARBA" id="ARBA00023065"/>
    </source>
</evidence>
<keyword evidence="18" id="KW-1185">Reference proteome</keyword>
<dbReference type="PANTHER" id="PTHR10110">
    <property type="entry name" value="SODIUM/HYDROGEN EXCHANGER"/>
    <property type="match status" value="1"/>
</dbReference>
<dbReference type="GeneID" id="110299773"/>
<keyword evidence="10 14" id="KW-0472">Membrane</keyword>
<evidence type="ECO:0000256" key="11">
    <source>
        <dbReference type="ARBA" id="ARBA00023201"/>
    </source>
</evidence>
<accession>A0A6P7RZQ5</accession>
<evidence type="ECO:0000259" key="16">
    <source>
        <dbReference type="Pfam" id="PF00999"/>
    </source>
</evidence>
<dbReference type="AlphaFoldDB" id="A0A6P7RZQ5"/>
<evidence type="ECO:0000256" key="10">
    <source>
        <dbReference type="ARBA" id="ARBA00023136"/>
    </source>
</evidence>
<dbReference type="GO" id="GO:0051453">
    <property type="term" value="P:regulation of intracellular pH"/>
    <property type="evidence" value="ECO:0007669"/>
    <property type="project" value="TreeGrafter"/>
</dbReference>
<dbReference type="Pfam" id="PF00999">
    <property type="entry name" value="Na_H_Exchanger"/>
    <property type="match status" value="1"/>
</dbReference>
<evidence type="ECO:0000256" key="2">
    <source>
        <dbReference type="ARBA" id="ARBA00007367"/>
    </source>
</evidence>
<evidence type="ECO:0000256" key="4">
    <source>
        <dbReference type="ARBA" id="ARBA00022449"/>
    </source>
</evidence>
<evidence type="ECO:0000256" key="5">
    <source>
        <dbReference type="ARBA" id="ARBA00022475"/>
    </source>
</evidence>
<keyword evidence="5" id="KW-1003">Cell membrane</keyword>
<dbReference type="GO" id="GO:0015386">
    <property type="term" value="F:potassium:proton antiporter activity"/>
    <property type="evidence" value="ECO:0007669"/>
    <property type="project" value="TreeGrafter"/>
</dbReference>
<dbReference type="InterPro" id="IPR018422">
    <property type="entry name" value="Cation/H_exchanger_CPA1"/>
</dbReference>
<evidence type="ECO:0000313" key="19">
    <source>
        <dbReference type="RefSeq" id="XP_029340750.1"/>
    </source>
</evidence>
<feature type="signal peptide" evidence="15">
    <location>
        <begin position="1"/>
        <end position="26"/>
    </location>
</feature>
<feature type="transmembrane region" description="Helical" evidence="14">
    <location>
        <begin position="270"/>
        <end position="291"/>
    </location>
</feature>
<dbReference type="Proteomes" id="UP000515126">
    <property type="component" value="Chromosome 1"/>
</dbReference>
<keyword evidence="4 12" id="KW-0050">Antiport</keyword>
<sequence length="690" mass="78310">MGPAMFMAFRLWNWLLLLAVLTCSEASSYVNESSNPTAQQAPDARFAASSSDPNEGISVFELDYDYVQIPYEVTLWILLASLAKIGFHLYHRLPHLMPESCLLIIVGALVGGIIFGTHHKSPPVMDSSIYFLYLLPPIVLESGYFMPTRPFFENIGSILWWAGLGALINAFGIGLSLYFICQIKAFGLGDINLLQNLLFGSLISAVDPVAVLAVFEEARVNEQLYMMIFGEALLNDGISVVLYNILIAFTKMHKFEDIEAVDILAGCARFVIVGCGGVFFGIIFGFISAFITRFTQNISAIEPLIVFMFSYLSYLAAETLYLSGILAITACAVTMKKYVEENVSQTSYTTIKYFMKMLSSGITIGPLVRYLDVRKTNKKESINEELHSRLMDHLKAGIEDVCGQWSHYQVRDKFKKFDHRYLRKILIRRNVPKSSIVSLYKKLEMKQAIEMVETGILSSVASPTPYQPERIQGIKRLSPEDVESMRDILTRSMYQVRQRTLSYNKYNLKPQTSEKQAKEILIRRQNTLRESMRKGQSLPWGKPAGTKNFRYLSFPYSNPQAARREARAAESTDGDGTDSGFQPLMFSVHSRAGSLQERRPTQAMIPMKRLQRGEKALSFSYRSNTSWEDQDGWRGMDVLRPKPLFYAVAEEYDSGEQTEEETSAILSRWTAEHRHSREHHKSHSPLLHRK</sequence>
<evidence type="ECO:0000256" key="1">
    <source>
        <dbReference type="ARBA" id="ARBA00004651"/>
    </source>
</evidence>
<feature type="transmembrane region" description="Helical" evidence="14">
    <location>
        <begin position="227"/>
        <end position="249"/>
    </location>
</feature>
<proteinExistence type="inferred from homology"/>
<keyword evidence="15" id="KW-0732">Signal</keyword>
<feature type="transmembrane region" description="Helical" evidence="14">
    <location>
        <begin position="193"/>
        <end position="215"/>
    </location>
</feature>
<dbReference type="InterPro" id="IPR032103">
    <property type="entry name" value="NHE_CaM-bd"/>
</dbReference>
<dbReference type="GO" id="GO:0005886">
    <property type="term" value="C:plasma membrane"/>
    <property type="evidence" value="ECO:0007669"/>
    <property type="project" value="UniProtKB-SubCell"/>
</dbReference>
<reference evidence="19" key="1">
    <citation type="submission" date="2025-08" db="UniProtKB">
        <authorList>
            <consortium name="RefSeq"/>
        </authorList>
    </citation>
    <scope>IDENTIFICATION</scope>
</reference>
<dbReference type="GO" id="GO:0015385">
    <property type="term" value="F:sodium:proton antiporter activity"/>
    <property type="evidence" value="ECO:0007669"/>
    <property type="project" value="InterPro"/>
</dbReference>
<dbReference type="Gene3D" id="6.10.140.1330">
    <property type="match status" value="1"/>
</dbReference>
<feature type="region of interest" description="Disordered" evidence="13">
    <location>
        <begin position="32"/>
        <end position="52"/>
    </location>
</feature>
<evidence type="ECO:0000256" key="14">
    <source>
        <dbReference type="SAM" id="Phobius"/>
    </source>
</evidence>
<dbReference type="PANTHER" id="PTHR10110:SF103">
    <property type="entry name" value="SODIUM_HYDROGEN EXCHANGER 4"/>
    <property type="match status" value="1"/>
</dbReference>
<dbReference type="GO" id="GO:0098719">
    <property type="term" value="P:sodium ion import across plasma membrane"/>
    <property type="evidence" value="ECO:0007669"/>
    <property type="project" value="TreeGrafter"/>
</dbReference>
<gene>
    <name evidence="19" type="primary">Slc9a4</name>
</gene>
<keyword evidence="11 12" id="KW-0739">Sodium transport</keyword>
<organism evidence="18 19">
    <name type="scientific">Mus caroli</name>
    <name type="common">Ryukyu mouse</name>
    <name type="synonym">Ricefield mouse</name>
    <dbReference type="NCBI Taxonomy" id="10089"/>
    <lineage>
        <taxon>Eukaryota</taxon>
        <taxon>Metazoa</taxon>
        <taxon>Chordata</taxon>
        <taxon>Craniata</taxon>
        <taxon>Vertebrata</taxon>
        <taxon>Euteleostomi</taxon>
        <taxon>Mammalia</taxon>
        <taxon>Eutheria</taxon>
        <taxon>Euarchontoglires</taxon>
        <taxon>Glires</taxon>
        <taxon>Rodentia</taxon>
        <taxon>Myomorpha</taxon>
        <taxon>Muroidea</taxon>
        <taxon>Muridae</taxon>
        <taxon>Murinae</taxon>
        <taxon>Mus</taxon>
        <taxon>Mus</taxon>
    </lineage>
</organism>
<evidence type="ECO:0000256" key="3">
    <source>
        <dbReference type="ARBA" id="ARBA00022448"/>
    </source>
</evidence>
<evidence type="ECO:0000259" key="17">
    <source>
        <dbReference type="Pfam" id="PF16644"/>
    </source>
</evidence>
<dbReference type="RefSeq" id="XP_029340750.1">
    <property type="nucleotide sequence ID" value="XM_029484890.1"/>
</dbReference>
<feature type="compositionally biased region" description="Acidic residues" evidence="13">
    <location>
        <begin position="651"/>
        <end position="662"/>
    </location>
</feature>
<feature type="transmembrane region" description="Helical" evidence="14">
    <location>
        <begin position="129"/>
        <end position="146"/>
    </location>
</feature>
<evidence type="ECO:0000256" key="15">
    <source>
        <dbReference type="SAM" id="SignalP"/>
    </source>
</evidence>
<dbReference type="NCBIfam" id="TIGR00840">
    <property type="entry name" value="b_cpa1"/>
    <property type="match status" value="1"/>
</dbReference>
<comment type="similarity">
    <text evidence="2 12">Belongs to the monovalent cation:proton antiporter 1 (CPA1) transporter (TC 2.A.36) family.</text>
</comment>
<evidence type="ECO:0000256" key="7">
    <source>
        <dbReference type="ARBA" id="ARBA00022989"/>
    </source>
</evidence>
<keyword evidence="8" id="KW-0915">Sodium</keyword>
<dbReference type="Pfam" id="PF16644">
    <property type="entry name" value="NEXCaM_BD"/>
    <property type="match status" value="1"/>
</dbReference>
<dbReference type="Gene3D" id="6.10.250.1040">
    <property type="match status" value="1"/>
</dbReference>
<feature type="chain" id="PRO_5027568290" description="Sodium/hydrogen exchanger" evidence="15">
    <location>
        <begin position="27"/>
        <end position="690"/>
    </location>
</feature>
<dbReference type="InterPro" id="IPR004709">
    <property type="entry name" value="NaH_exchanger"/>
</dbReference>
<keyword evidence="6 12" id="KW-0812">Transmembrane</keyword>
<evidence type="ECO:0000313" key="18">
    <source>
        <dbReference type="Proteomes" id="UP000515126"/>
    </source>
</evidence>
<keyword evidence="9 12" id="KW-0406">Ion transport</keyword>
<dbReference type="Gene3D" id="6.10.250.2020">
    <property type="match status" value="1"/>
</dbReference>
<feature type="domain" description="Sodium/hydrogen exchanger regulatory region" evidence="17">
    <location>
        <begin position="459"/>
        <end position="567"/>
    </location>
</feature>
<keyword evidence="7 14" id="KW-1133">Transmembrane helix</keyword>
<evidence type="ECO:0000256" key="6">
    <source>
        <dbReference type="ARBA" id="ARBA00022692"/>
    </source>
</evidence>
<comment type="subcellular location">
    <subcellularLocation>
        <location evidence="1">Cell membrane</location>
        <topology evidence="1">Multi-pass membrane protein</topology>
    </subcellularLocation>
</comment>
<feature type="domain" description="Cation/H+ exchanger transmembrane" evidence="16">
    <location>
        <begin position="77"/>
        <end position="359"/>
    </location>
</feature>
<keyword evidence="3 12" id="KW-0813">Transport</keyword>
<dbReference type="CTD" id="389015"/>
<evidence type="ECO:0000256" key="8">
    <source>
        <dbReference type="ARBA" id="ARBA00023053"/>
    </source>
</evidence>
<protein>
    <recommendedName>
        <fullName evidence="12">Sodium/hydrogen exchanger</fullName>
    </recommendedName>
</protein>
<feature type="region of interest" description="Disordered" evidence="13">
    <location>
        <begin position="651"/>
        <end position="690"/>
    </location>
</feature>
<feature type="transmembrane region" description="Helical" evidence="14">
    <location>
        <begin position="311"/>
        <end position="333"/>
    </location>
</feature>
<dbReference type="InterPro" id="IPR006153">
    <property type="entry name" value="Cation/H_exchanger_TM"/>
</dbReference>
<feature type="compositionally biased region" description="Basic residues" evidence="13">
    <location>
        <begin position="676"/>
        <end position="690"/>
    </location>
</feature>
<evidence type="ECO:0000256" key="13">
    <source>
        <dbReference type="SAM" id="MobiDB-lite"/>
    </source>
</evidence>
<feature type="transmembrane region" description="Helical" evidence="14">
    <location>
        <begin position="96"/>
        <end position="117"/>
    </location>
</feature>